<accession>A0A4Q9LKZ9</accession>
<evidence type="ECO:0000313" key="2">
    <source>
        <dbReference type="Proteomes" id="UP000293045"/>
    </source>
</evidence>
<reference evidence="1 2" key="1">
    <citation type="submission" date="2017-12" db="EMBL/GenBank/DDBJ databases">
        <authorList>
            <person name="Pombert J.-F."/>
            <person name="Haag K.L."/>
            <person name="Ebert D."/>
        </authorList>
    </citation>
    <scope>NUCLEOTIDE SEQUENCE [LARGE SCALE GENOMIC DNA]</scope>
    <source>
        <strain evidence="1">IL-BN-2</strain>
    </source>
</reference>
<dbReference type="AlphaFoldDB" id="A0A4Q9LKZ9"/>
<proteinExistence type="predicted"/>
<protein>
    <submittedName>
        <fullName evidence="1">Uncharacterized protein</fullName>
    </submittedName>
</protein>
<dbReference type="Proteomes" id="UP000293045">
    <property type="component" value="Unassembled WGS sequence"/>
</dbReference>
<dbReference type="VEuPathDB" id="MicrosporidiaDB:CWI36_3209p0010"/>
<evidence type="ECO:0000313" key="1">
    <source>
        <dbReference type="EMBL" id="TBU08576.1"/>
    </source>
</evidence>
<dbReference type="EMBL" id="PIXR01000164">
    <property type="protein sequence ID" value="TBU08576.1"/>
    <property type="molecule type" value="Genomic_DNA"/>
</dbReference>
<organism evidence="1 2">
    <name type="scientific">Hamiltosporidium magnivora</name>
    <dbReference type="NCBI Taxonomy" id="148818"/>
    <lineage>
        <taxon>Eukaryota</taxon>
        <taxon>Fungi</taxon>
        <taxon>Fungi incertae sedis</taxon>
        <taxon>Microsporidia</taxon>
        <taxon>Dubosqiidae</taxon>
        <taxon>Hamiltosporidium</taxon>
    </lineage>
</organism>
<name>A0A4Q9LKZ9_9MICR</name>
<comment type="caution">
    <text evidence="1">The sequence shown here is derived from an EMBL/GenBank/DDBJ whole genome shotgun (WGS) entry which is preliminary data.</text>
</comment>
<dbReference type="VEuPathDB" id="MicrosporidiaDB:CWI39_0164p0040"/>
<gene>
    <name evidence="1" type="ORF">CWI39_0164p0040</name>
</gene>
<sequence length="223" mass="27121">MYSVCIVQIIILIKSKNIYNPYKNEKYHDNHNFNILLKIHSYIKLEKQIFHILENFKLLFDKFRKSNNIRDSKSNKKRILFIEKNINSFYRKSVEMNKKFEKNIFHLIETLKSKNTKILSKENNRLKCKSFNLLNYTKNRFLREIELKHKLFLNEEIKNIEIQIYHIYESYEKLSLYLTKELSCNSVDAVSFSWAILSRIIKCQEIIEYIAINDLHIHKKDLY</sequence>